<sequence>MSWLLLRPTGRFAAQRYTGTMLEKLPEVIGHALQGMRAGLDKIVFNTLGMRQGMASIALSSVAFADHAPLPSRHTADGEGLSPPLQWAGLPAGTESLVLVVEDADSPTPNPLVHAIVVGLRPTEGKLDEAAIPSRDNAGAAGLHVGRNSGLQAAWLPPDPPPGHGAHRYAFQLFALDGMPAFSAAPGRDEVFDALRKHALASGLLIGTCERPDGSIKIKKTAPAGPLATG</sequence>
<dbReference type="Proteomes" id="UP001184828">
    <property type="component" value="Unassembled WGS sequence"/>
</dbReference>
<dbReference type="PANTHER" id="PTHR30289">
    <property type="entry name" value="UNCHARACTERIZED PROTEIN YBCL-RELATED"/>
    <property type="match status" value="1"/>
</dbReference>
<dbReference type="Pfam" id="PF01161">
    <property type="entry name" value="PBP"/>
    <property type="match status" value="1"/>
</dbReference>
<organism evidence="1 2">
    <name type="scientific">Variovorax paradoxus</name>
    <dbReference type="NCBI Taxonomy" id="34073"/>
    <lineage>
        <taxon>Bacteria</taxon>
        <taxon>Pseudomonadati</taxon>
        <taxon>Pseudomonadota</taxon>
        <taxon>Betaproteobacteria</taxon>
        <taxon>Burkholderiales</taxon>
        <taxon>Comamonadaceae</taxon>
        <taxon>Variovorax</taxon>
    </lineage>
</organism>
<evidence type="ECO:0000313" key="2">
    <source>
        <dbReference type="Proteomes" id="UP001184828"/>
    </source>
</evidence>
<evidence type="ECO:0000313" key="1">
    <source>
        <dbReference type="EMBL" id="MDR6427815.1"/>
    </source>
</evidence>
<dbReference type="RefSeq" id="WP_309928556.1">
    <property type="nucleotide sequence ID" value="NZ_JAVDQZ010000006.1"/>
</dbReference>
<accession>A0AAE3Y1I6</accession>
<dbReference type="SUPFAM" id="SSF49777">
    <property type="entry name" value="PEBP-like"/>
    <property type="match status" value="1"/>
</dbReference>
<dbReference type="InterPro" id="IPR008914">
    <property type="entry name" value="PEBP"/>
</dbReference>
<dbReference type="GO" id="GO:0004860">
    <property type="term" value="F:protein kinase inhibitor activity"/>
    <property type="evidence" value="ECO:0007669"/>
    <property type="project" value="UniProtKB-KW"/>
</dbReference>
<dbReference type="Gene3D" id="3.90.280.10">
    <property type="entry name" value="PEBP-like"/>
    <property type="match status" value="1"/>
</dbReference>
<comment type="caution">
    <text evidence="1">The sequence shown here is derived from an EMBL/GenBank/DDBJ whole genome shotgun (WGS) entry which is preliminary data.</text>
</comment>
<keyword evidence="1" id="KW-0649">Protein kinase inhibitor</keyword>
<dbReference type="InterPro" id="IPR036610">
    <property type="entry name" value="PEBP-like_sf"/>
</dbReference>
<dbReference type="CDD" id="cd00865">
    <property type="entry name" value="PEBP_bact_arch"/>
    <property type="match status" value="1"/>
</dbReference>
<name>A0AAE3Y1I6_VARPD</name>
<reference evidence="1" key="1">
    <citation type="submission" date="2023-07" db="EMBL/GenBank/DDBJ databases">
        <title>Sorghum-associated microbial communities from plants grown in Nebraska, USA.</title>
        <authorList>
            <person name="Schachtman D."/>
        </authorList>
    </citation>
    <scope>NUCLEOTIDE SEQUENCE</scope>
    <source>
        <strain evidence="1">DS2114</strain>
    </source>
</reference>
<protein>
    <submittedName>
        <fullName evidence="1">Raf kinase inhibitor-like YbhB/YbcL family protein</fullName>
    </submittedName>
</protein>
<gene>
    <name evidence="1" type="ORF">J2738_003970</name>
</gene>
<proteinExistence type="predicted"/>
<dbReference type="PANTHER" id="PTHR30289:SF1">
    <property type="entry name" value="PEBP (PHOSPHATIDYLETHANOLAMINE-BINDING PROTEIN) FAMILY PROTEIN"/>
    <property type="match status" value="1"/>
</dbReference>
<dbReference type="EMBL" id="JAVDQZ010000006">
    <property type="protein sequence ID" value="MDR6427815.1"/>
    <property type="molecule type" value="Genomic_DNA"/>
</dbReference>
<dbReference type="InterPro" id="IPR005247">
    <property type="entry name" value="YbhB_YbcL/LppC-like"/>
</dbReference>
<dbReference type="AlphaFoldDB" id="A0AAE3Y1I6"/>
<dbReference type="NCBIfam" id="TIGR00481">
    <property type="entry name" value="YbhB/YbcL family Raf kinase inhibitor-like protein"/>
    <property type="match status" value="1"/>
</dbReference>